<organism evidence="2 3">
    <name type="scientific">Streptomyces flaveolus</name>
    <dbReference type="NCBI Taxonomy" id="67297"/>
    <lineage>
        <taxon>Bacteria</taxon>
        <taxon>Bacillati</taxon>
        <taxon>Actinomycetota</taxon>
        <taxon>Actinomycetes</taxon>
        <taxon>Kitasatosporales</taxon>
        <taxon>Streptomycetaceae</taxon>
        <taxon>Streptomyces</taxon>
    </lineage>
</organism>
<dbReference type="Proteomes" id="UP001551011">
    <property type="component" value="Unassembled WGS sequence"/>
</dbReference>
<feature type="compositionally biased region" description="Low complexity" evidence="1">
    <location>
        <begin position="60"/>
        <end position="76"/>
    </location>
</feature>
<dbReference type="EMBL" id="JBFAEG010000060">
    <property type="protein sequence ID" value="MEU5713799.1"/>
    <property type="molecule type" value="Genomic_DNA"/>
</dbReference>
<proteinExistence type="predicted"/>
<dbReference type="RefSeq" id="WP_158965154.1">
    <property type="nucleotide sequence ID" value="NZ_JBFAEG010000060.1"/>
</dbReference>
<dbReference type="InterPro" id="IPR052704">
    <property type="entry name" value="ECF_Sigma-70_Domain"/>
</dbReference>
<name>A0ABV3APD0_9ACTN</name>
<dbReference type="PANTHER" id="PTHR30173:SF36">
    <property type="entry name" value="ECF RNA POLYMERASE SIGMA FACTOR SIGJ"/>
    <property type="match status" value="1"/>
</dbReference>
<evidence type="ECO:0000256" key="1">
    <source>
        <dbReference type="SAM" id="MobiDB-lite"/>
    </source>
</evidence>
<keyword evidence="3" id="KW-1185">Reference proteome</keyword>
<dbReference type="PANTHER" id="PTHR30173">
    <property type="entry name" value="SIGMA 19 FACTOR"/>
    <property type="match status" value="1"/>
</dbReference>
<evidence type="ECO:0000313" key="3">
    <source>
        <dbReference type="Proteomes" id="UP001551011"/>
    </source>
</evidence>
<sequence>MAGVSVTWNRCRGSLSPKAGEESTPILIAYRVLGGAAKAEDVVQEVRLRRQRTDRTAVVSPGTSLSGTTWTSTWPSRPASADRIPRLSPVDVRETVSRAREHLTDDQRDSVDGTEHRKRLDAFVAAARRPVRGQGDSSGAVCRG</sequence>
<evidence type="ECO:0000313" key="2">
    <source>
        <dbReference type="EMBL" id="MEU5713799.1"/>
    </source>
</evidence>
<comment type="caution">
    <text evidence="2">The sequence shown here is derived from an EMBL/GenBank/DDBJ whole genome shotgun (WGS) entry which is preliminary data.</text>
</comment>
<feature type="compositionally biased region" description="Basic and acidic residues" evidence="1">
    <location>
        <begin position="91"/>
        <end position="116"/>
    </location>
</feature>
<protein>
    <submittedName>
        <fullName evidence="2">Uncharacterized protein</fullName>
    </submittedName>
</protein>
<gene>
    <name evidence="2" type="ORF">AB0H04_44590</name>
</gene>
<accession>A0ABV3APD0</accession>
<feature type="region of interest" description="Disordered" evidence="1">
    <location>
        <begin position="54"/>
        <end position="116"/>
    </location>
</feature>
<reference evidence="2 3" key="1">
    <citation type="submission" date="2024-06" db="EMBL/GenBank/DDBJ databases">
        <title>The Natural Products Discovery Center: Release of the First 8490 Sequenced Strains for Exploring Actinobacteria Biosynthetic Diversity.</title>
        <authorList>
            <person name="Kalkreuter E."/>
            <person name="Kautsar S.A."/>
            <person name="Yang D."/>
            <person name="Bader C.D."/>
            <person name="Teijaro C.N."/>
            <person name="Fluegel L."/>
            <person name="Davis C.M."/>
            <person name="Simpson J.R."/>
            <person name="Lauterbach L."/>
            <person name="Steele A.D."/>
            <person name="Gui C."/>
            <person name="Meng S."/>
            <person name="Li G."/>
            <person name="Viehrig K."/>
            <person name="Ye F."/>
            <person name="Su P."/>
            <person name="Kiefer A.F."/>
            <person name="Nichols A."/>
            <person name="Cepeda A.J."/>
            <person name="Yan W."/>
            <person name="Fan B."/>
            <person name="Jiang Y."/>
            <person name="Adhikari A."/>
            <person name="Zheng C.-J."/>
            <person name="Schuster L."/>
            <person name="Cowan T.M."/>
            <person name="Smanski M.J."/>
            <person name="Chevrette M.G."/>
            <person name="De Carvalho L.P.S."/>
            <person name="Shen B."/>
        </authorList>
    </citation>
    <scope>NUCLEOTIDE SEQUENCE [LARGE SCALE GENOMIC DNA]</scope>
    <source>
        <strain evidence="2 3">NPDC020594</strain>
    </source>
</reference>